<proteinExistence type="predicted"/>
<reference evidence="2" key="1">
    <citation type="journal article" date="2019" name="Int. J. Syst. Evol. Microbiol.">
        <title>The Global Catalogue of Microorganisms (GCM) 10K type strain sequencing project: providing services to taxonomists for standard genome sequencing and annotation.</title>
        <authorList>
            <consortium name="The Broad Institute Genomics Platform"/>
            <consortium name="The Broad Institute Genome Sequencing Center for Infectious Disease"/>
            <person name="Wu L."/>
            <person name="Ma J."/>
        </authorList>
    </citation>
    <scope>NUCLEOTIDE SEQUENCE [LARGE SCALE GENOMIC DNA]</scope>
    <source>
        <strain evidence="2">CCTCC AB 2017081</strain>
    </source>
</reference>
<dbReference type="RefSeq" id="WP_322472912.1">
    <property type="nucleotide sequence ID" value="NZ_JBHRZG010000016.1"/>
</dbReference>
<evidence type="ECO:0000313" key="1">
    <source>
        <dbReference type="EMBL" id="MFC3834039.1"/>
    </source>
</evidence>
<dbReference type="EMBL" id="JBHRZG010000016">
    <property type="protein sequence ID" value="MFC3834039.1"/>
    <property type="molecule type" value="Genomic_DNA"/>
</dbReference>
<dbReference type="SUPFAM" id="SSF141488">
    <property type="entry name" value="YdhA-like"/>
    <property type="match status" value="1"/>
</dbReference>
<comment type="caution">
    <text evidence="1">The sequence shown here is derived from an EMBL/GenBank/DDBJ whole genome shotgun (WGS) entry which is preliminary data.</text>
</comment>
<organism evidence="1 2">
    <name type="scientific">Deinococcus rufus</name>
    <dbReference type="NCBI Taxonomy" id="2136097"/>
    <lineage>
        <taxon>Bacteria</taxon>
        <taxon>Thermotogati</taxon>
        <taxon>Deinococcota</taxon>
        <taxon>Deinococci</taxon>
        <taxon>Deinococcales</taxon>
        <taxon>Deinococcaceae</taxon>
        <taxon>Deinococcus</taxon>
    </lineage>
</organism>
<dbReference type="Gene3D" id="2.40.128.200">
    <property type="match status" value="1"/>
</dbReference>
<dbReference type="Proteomes" id="UP001595803">
    <property type="component" value="Unassembled WGS sequence"/>
</dbReference>
<evidence type="ECO:0000313" key="2">
    <source>
        <dbReference type="Proteomes" id="UP001595803"/>
    </source>
</evidence>
<accession>A0ABV7ZD68</accession>
<name>A0ABV7ZD68_9DEIO</name>
<sequence length="114" mass="11620">MSFPVLTGSLRRAAAPLSIAVSSFLGTVGLGTAGADGMAAASVTYVCQGGVRVQVRPMGDTAVVTFAGATTTLSLTPGGSFRNAQVTWATQGEMSTLRDNATGRLRLTGCRPLR</sequence>
<gene>
    <name evidence="1" type="ORF">ACFOSB_14325</name>
</gene>
<dbReference type="InterPro" id="IPR036328">
    <property type="entry name" value="MliC_sf"/>
</dbReference>
<keyword evidence="2" id="KW-1185">Reference proteome</keyword>
<evidence type="ECO:0008006" key="3">
    <source>
        <dbReference type="Google" id="ProtNLM"/>
    </source>
</evidence>
<protein>
    <recommendedName>
        <fullName evidence="3">C-type lysozyme inhibitor domain-containing protein</fullName>
    </recommendedName>
</protein>